<reference evidence="2" key="1">
    <citation type="journal article" date="2019" name="Int. J. Syst. Evol. Microbiol.">
        <title>The Global Catalogue of Microorganisms (GCM) 10K type strain sequencing project: providing services to taxonomists for standard genome sequencing and annotation.</title>
        <authorList>
            <consortium name="The Broad Institute Genomics Platform"/>
            <consortium name="The Broad Institute Genome Sequencing Center for Infectious Disease"/>
            <person name="Wu L."/>
            <person name="Ma J."/>
        </authorList>
    </citation>
    <scope>NUCLEOTIDE SEQUENCE [LARGE SCALE GENOMIC DNA]</scope>
    <source>
        <strain evidence="2">CECT 7649</strain>
    </source>
</reference>
<proteinExistence type="predicted"/>
<dbReference type="EMBL" id="JBHTIZ010000021">
    <property type="protein sequence ID" value="MFD0984297.1"/>
    <property type="molecule type" value="Genomic_DNA"/>
</dbReference>
<comment type="caution">
    <text evidence="1">The sequence shown here is derived from an EMBL/GenBank/DDBJ whole genome shotgun (WGS) entry which is preliminary data.</text>
</comment>
<evidence type="ECO:0000313" key="1">
    <source>
        <dbReference type="EMBL" id="MFD0984297.1"/>
    </source>
</evidence>
<dbReference type="Proteomes" id="UP001597051">
    <property type="component" value="Unassembled WGS sequence"/>
</dbReference>
<protein>
    <recommendedName>
        <fullName evidence="3">XRE family transcriptional regulator</fullName>
    </recommendedName>
</protein>
<sequence>MNQLDPYLIALCKQFEIQLGFKIKNIANAEKCSQILALEKLFISPHTIARMYGVVKPFRTPYKDTLNVIARYLNYTDWEDYCNSQTNIPFDPNYFLTEASDGFSLAVLQLALANEDFKALQIVLEKAKENKNEAILFTAAEQIGAYVRKNKKQKELLQLLADSSIGHLFFYECYVDEDNENNYFSDALVNYYLPNITNDYRKLYVYCFLISQSAHKEQKASDYSKEFIALTTQLNKSKCHFQELSRWMECQILIDGYNGILRYTWQFHVAELIVLSTGLGFNEKAWLLSRSLKALIIFGFKEELFHHEELNNHIDEIIRQQKKEFHSIALYVLQLYWICKSLYFNSKKVYNPFRIHNILFQNESNEKTAIEFAVASLFASGENKNIITRNLKSFCEAKGVHWVMKMLG</sequence>
<keyword evidence="2" id="KW-1185">Reference proteome</keyword>
<evidence type="ECO:0008006" key="3">
    <source>
        <dbReference type="Google" id="ProtNLM"/>
    </source>
</evidence>
<organism evidence="1 2">
    <name type="scientific">Flavobacterium myungsuense</name>
    <dbReference type="NCBI Taxonomy" id="651823"/>
    <lineage>
        <taxon>Bacteria</taxon>
        <taxon>Pseudomonadati</taxon>
        <taxon>Bacteroidota</taxon>
        <taxon>Flavobacteriia</taxon>
        <taxon>Flavobacteriales</taxon>
        <taxon>Flavobacteriaceae</taxon>
        <taxon>Flavobacterium</taxon>
    </lineage>
</organism>
<accession>A0ABW3J1I4</accession>
<name>A0ABW3J1I4_9FLAO</name>
<evidence type="ECO:0000313" key="2">
    <source>
        <dbReference type="Proteomes" id="UP001597051"/>
    </source>
</evidence>
<dbReference type="RefSeq" id="WP_379753372.1">
    <property type="nucleotide sequence ID" value="NZ_JBHSYB010000006.1"/>
</dbReference>
<gene>
    <name evidence="1" type="ORF">ACFQ0S_07390</name>
</gene>